<keyword evidence="6" id="KW-0808">Transferase</keyword>
<feature type="binding site" evidence="5">
    <location>
        <position position="119"/>
    </location>
    <ligand>
        <name>substrate</name>
    </ligand>
</feature>
<evidence type="ECO:0000313" key="7">
    <source>
        <dbReference type="Proteomes" id="UP000217005"/>
    </source>
</evidence>
<evidence type="ECO:0000256" key="1">
    <source>
        <dbReference type="ARBA" id="ARBA00001968"/>
    </source>
</evidence>
<dbReference type="GO" id="GO:0032259">
    <property type="term" value="P:methylation"/>
    <property type="evidence" value="ECO:0007669"/>
    <property type="project" value="UniProtKB-KW"/>
</dbReference>
<keyword evidence="6" id="KW-0489">Methyltransferase</keyword>
<dbReference type="OrthoDB" id="8717144at2"/>
<proteinExistence type="predicted"/>
<comment type="cofactor">
    <cofactor evidence="5">
        <name>Mg(2+)</name>
        <dbReference type="ChEBI" id="CHEBI:18420"/>
    </cofactor>
</comment>
<dbReference type="GO" id="GO:0008168">
    <property type="term" value="F:methyltransferase activity"/>
    <property type="evidence" value="ECO:0007669"/>
    <property type="project" value="UniProtKB-KW"/>
</dbReference>
<comment type="cofactor">
    <cofactor evidence="1">
        <name>a divalent metal cation</name>
        <dbReference type="ChEBI" id="CHEBI:60240"/>
    </cofactor>
</comment>
<comment type="caution">
    <text evidence="6">The sequence shown here is derived from an EMBL/GenBank/DDBJ whole genome shotgun (WGS) entry which is preliminary data.</text>
</comment>
<gene>
    <name evidence="6" type="ORF">CEG14_22030</name>
</gene>
<accession>A0A261RW59</accession>
<dbReference type="PANTHER" id="PTHR33254">
    <property type="entry name" value="4-HYDROXY-4-METHYL-2-OXOGLUTARATE ALDOLASE 3-RELATED"/>
    <property type="match status" value="1"/>
</dbReference>
<feature type="binding site" evidence="5">
    <location>
        <position position="120"/>
    </location>
    <ligand>
        <name>Mg(2+)</name>
        <dbReference type="ChEBI" id="CHEBI:18420"/>
    </ligand>
</feature>
<evidence type="ECO:0000256" key="3">
    <source>
        <dbReference type="ARBA" id="ARBA00029596"/>
    </source>
</evidence>
<dbReference type="Proteomes" id="UP000217005">
    <property type="component" value="Unassembled WGS sequence"/>
</dbReference>
<dbReference type="SUPFAM" id="SSF89562">
    <property type="entry name" value="RraA-like"/>
    <property type="match status" value="1"/>
</dbReference>
<evidence type="ECO:0000313" key="6">
    <source>
        <dbReference type="EMBL" id="OZI29298.1"/>
    </source>
</evidence>
<evidence type="ECO:0000256" key="2">
    <source>
        <dbReference type="ARBA" id="ARBA00016549"/>
    </source>
</evidence>
<reference evidence="6 7" key="1">
    <citation type="submission" date="2017-05" db="EMBL/GenBank/DDBJ databases">
        <title>Complete and WGS of Bordetella genogroups.</title>
        <authorList>
            <person name="Spilker T."/>
            <person name="LiPuma J."/>
        </authorList>
    </citation>
    <scope>NUCLEOTIDE SEQUENCE [LARGE SCALE GENOMIC DNA]</scope>
    <source>
        <strain evidence="6 7">AU17610</strain>
    </source>
</reference>
<dbReference type="Pfam" id="PF03737">
    <property type="entry name" value="RraA-like"/>
    <property type="match status" value="1"/>
</dbReference>
<keyword evidence="5" id="KW-0479">Metal-binding</keyword>
<evidence type="ECO:0000256" key="4">
    <source>
        <dbReference type="ARBA" id="ARBA00030169"/>
    </source>
</evidence>
<dbReference type="AlphaFoldDB" id="A0A261RW59"/>
<feature type="binding site" evidence="5">
    <location>
        <begin position="97"/>
        <end position="100"/>
    </location>
    <ligand>
        <name>substrate</name>
    </ligand>
</feature>
<dbReference type="PANTHER" id="PTHR33254:SF4">
    <property type="entry name" value="4-HYDROXY-4-METHYL-2-OXOGLUTARATE ALDOLASE 3-RELATED"/>
    <property type="match status" value="1"/>
</dbReference>
<name>A0A261RW59_9BORD</name>
<dbReference type="InterPro" id="IPR005493">
    <property type="entry name" value="RraA/RraA-like"/>
</dbReference>
<dbReference type="NCBIfam" id="NF004850">
    <property type="entry name" value="PRK06201.1"/>
    <property type="match status" value="1"/>
</dbReference>
<dbReference type="GO" id="GO:0046872">
    <property type="term" value="F:metal ion binding"/>
    <property type="evidence" value="ECO:0007669"/>
    <property type="project" value="UniProtKB-KW"/>
</dbReference>
<dbReference type="Gene3D" id="3.50.30.40">
    <property type="entry name" value="Ribonuclease E inhibitor RraA/RraA-like"/>
    <property type="match status" value="1"/>
</dbReference>
<dbReference type="EMBL" id="NEVL01000005">
    <property type="protein sequence ID" value="OZI29298.1"/>
    <property type="molecule type" value="Genomic_DNA"/>
</dbReference>
<keyword evidence="5" id="KW-0460">Magnesium</keyword>
<evidence type="ECO:0000256" key="5">
    <source>
        <dbReference type="PIRSR" id="PIRSR605493-1"/>
    </source>
</evidence>
<protein>
    <recommendedName>
        <fullName evidence="2">Putative 4-hydroxy-4-methyl-2-oxoglutarate aldolase</fullName>
    </recommendedName>
    <alternativeName>
        <fullName evidence="3">Regulator of ribonuclease activity homolog</fullName>
    </alternativeName>
    <alternativeName>
        <fullName evidence="4">RraA-like protein</fullName>
    </alternativeName>
</protein>
<organism evidence="6 7">
    <name type="scientific">Bordetella genomosp. 1</name>
    <dbReference type="NCBI Taxonomy" id="1395607"/>
    <lineage>
        <taxon>Bacteria</taxon>
        <taxon>Pseudomonadati</taxon>
        <taxon>Pseudomonadota</taxon>
        <taxon>Betaproteobacteria</taxon>
        <taxon>Burkholderiales</taxon>
        <taxon>Alcaligenaceae</taxon>
        <taxon>Bordetella</taxon>
    </lineage>
</organism>
<sequence length="222" mass="23261">MPTHGFAILPRADGVSDEVLRQYQDFAVANISDVMSRTTGTTALRPYHRTRRILGRAFTVRTRPGDNLMVHKALDSAQPGDVIVVDAGGDTRNAIIGEIMTGWGARRGLAGIIIDGAIRDTEVIGAADFPVYARAAAHRGPYKDGPGEINVPVSIDGMVVLPGDLIVGDADGLLAIRADEAAAIAEKVRAIAASEASILAQIAAGTLDRSWVDASLKAKGAL</sequence>
<dbReference type="InterPro" id="IPR036704">
    <property type="entry name" value="RraA/RraA-like_sf"/>
</dbReference>
<dbReference type="RefSeq" id="WP_094828536.1">
    <property type="nucleotide sequence ID" value="NZ_NEVL01000005.1"/>
</dbReference>
<dbReference type="CDD" id="cd16841">
    <property type="entry name" value="RraA_family"/>
    <property type="match status" value="1"/>
</dbReference>